<evidence type="ECO:0000256" key="3">
    <source>
        <dbReference type="SAM" id="SignalP"/>
    </source>
</evidence>
<evidence type="ECO:0000256" key="2">
    <source>
        <dbReference type="SAM" id="Phobius"/>
    </source>
</evidence>
<feature type="region of interest" description="Disordered" evidence="1">
    <location>
        <begin position="100"/>
        <end position="121"/>
    </location>
</feature>
<keyword evidence="2" id="KW-1133">Transmembrane helix</keyword>
<comment type="caution">
    <text evidence="4">The sequence shown here is derived from an EMBL/GenBank/DDBJ whole genome shotgun (WGS) entry which is preliminary data.</text>
</comment>
<feature type="signal peptide" evidence="3">
    <location>
        <begin position="1"/>
        <end position="19"/>
    </location>
</feature>
<gene>
    <name evidence="4" type="ORF">QR680_008322</name>
</gene>
<keyword evidence="3" id="KW-0732">Signal</keyword>
<reference evidence="4" key="1">
    <citation type="submission" date="2023-06" db="EMBL/GenBank/DDBJ databases">
        <title>Genomic analysis of the entomopathogenic nematode Steinernema hermaphroditum.</title>
        <authorList>
            <person name="Schwarz E.M."/>
            <person name="Heppert J.K."/>
            <person name="Baniya A."/>
            <person name="Schwartz H.T."/>
            <person name="Tan C.-H."/>
            <person name="Antoshechkin I."/>
            <person name="Sternberg P.W."/>
            <person name="Goodrich-Blair H."/>
            <person name="Dillman A.R."/>
        </authorList>
    </citation>
    <scope>NUCLEOTIDE SEQUENCE</scope>
    <source>
        <strain evidence="4">PS9179</strain>
        <tissue evidence="4">Whole animal</tissue>
    </source>
</reference>
<evidence type="ECO:0000313" key="5">
    <source>
        <dbReference type="Proteomes" id="UP001175271"/>
    </source>
</evidence>
<organism evidence="4 5">
    <name type="scientific">Steinernema hermaphroditum</name>
    <dbReference type="NCBI Taxonomy" id="289476"/>
    <lineage>
        <taxon>Eukaryota</taxon>
        <taxon>Metazoa</taxon>
        <taxon>Ecdysozoa</taxon>
        <taxon>Nematoda</taxon>
        <taxon>Chromadorea</taxon>
        <taxon>Rhabditida</taxon>
        <taxon>Tylenchina</taxon>
        <taxon>Panagrolaimomorpha</taxon>
        <taxon>Strongyloidoidea</taxon>
        <taxon>Steinernematidae</taxon>
        <taxon>Steinernema</taxon>
    </lineage>
</organism>
<feature type="chain" id="PRO_5041299454" description="SMB domain-containing protein" evidence="3">
    <location>
        <begin position="20"/>
        <end position="460"/>
    </location>
</feature>
<keyword evidence="5" id="KW-1185">Reference proteome</keyword>
<evidence type="ECO:0008006" key="6">
    <source>
        <dbReference type="Google" id="ProtNLM"/>
    </source>
</evidence>
<feature type="transmembrane region" description="Helical" evidence="2">
    <location>
        <begin position="142"/>
        <end position="162"/>
    </location>
</feature>
<keyword evidence="2" id="KW-0812">Transmembrane</keyword>
<keyword evidence="2" id="KW-0472">Membrane</keyword>
<evidence type="ECO:0000256" key="1">
    <source>
        <dbReference type="SAM" id="MobiDB-lite"/>
    </source>
</evidence>
<feature type="compositionally biased region" description="Pro residues" evidence="1">
    <location>
        <begin position="110"/>
        <end position="121"/>
    </location>
</feature>
<evidence type="ECO:0000313" key="4">
    <source>
        <dbReference type="EMBL" id="KAK0423771.1"/>
    </source>
</evidence>
<proteinExistence type="predicted"/>
<dbReference type="AlphaFoldDB" id="A0AA39IG72"/>
<dbReference type="EMBL" id="JAUCMV010000001">
    <property type="protein sequence ID" value="KAK0423771.1"/>
    <property type="molecule type" value="Genomic_DNA"/>
</dbReference>
<name>A0AA39IG72_9BILA</name>
<accession>A0AA39IG72</accession>
<sequence>MNFVYLILLSVAVFAVTTGETQCQLSETSLNATCCPSGLRCCESGYVCDEYEVECRKTLPDFLNSMGDYKDQKRALAEAAPPPRIDLGVFNNEQSTSLINNQKLEDDDQPPPYPGVTPRRPPSPIQTRWFKFKNKYLTARNGLIAGGVIFGLILVIILYNLVIADDGRKYLAYEKTSLGYFRNYNLKISFDESNNLILLSRQLGSHVDIERFALDQKQNGFILEQKQVESTSLKNCVQLADNVMCCDKTSPFSGVHYGQDIESSAKFFHNFSGNWQSLEDGRKLLPVQNRQHHFTILDLKENIAMKIDRALLPSSHKPMAYFFSMDTYAELAELVKIRDKEFRICDYVPDNQHNYLLKDEPCRETNFTISHEHPKIKFCDNPLYSAVLQYGNRENEPDMEWVLQVKIEQSEEPYYVVGEDVAPLHQVAMNCRDESIDMYIPGRHELYQYSILLPNELNYD</sequence>
<protein>
    <recommendedName>
        <fullName evidence="6">SMB domain-containing protein</fullName>
    </recommendedName>
</protein>
<dbReference type="Proteomes" id="UP001175271">
    <property type="component" value="Unassembled WGS sequence"/>
</dbReference>